<evidence type="ECO:0000313" key="3">
    <source>
        <dbReference type="Proteomes" id="UP000267096"/>
    </source>
</evidence>
<feature type="transmembrane region" description="Helical" evidence="1">
    <location>
        <begin position="62"/>
        <end position="84"/>
    </location>
</feature>
<proteinExistence type="predicted"/>
<evidence type="ECO:0000313" key="4">
    <source>
        <dbReference type="WBParaSite" id="ASIM_0000512601-mRNA-1"/>
    </source>
</evidence>
<keyword evidence="1" id="KW-0472">Membrane</keyword>
<reference evidence="4" key="1">
    <citation type="submission" date="2017-02" db="UniProtKB">
        <authorList>
            <consortium name="WormBaseParasite"/>
        </authorList>
    </citation>
    <scope>IDENTIFICATION</scope>
</reference>
<organism evidence="4">
    <name type="scientific">Anisakis simplex</name>
    <name type="common">Herring worm</name>
    <dbReference type="NCBI Taxonomy" id="6269"/>
    <lineage>
        <taxon>Eukaryota</taxon>
        <taxon>Metazoa</taxon>
        <taxon>Ecdysozoa</taxon>
        <taxon>Nematoda</taxon>
        <taxon>Chromadorea</taxon>
        <taxon>Rhabditida</taxon>
        <taxon>Spirurina</taxon>
        <taxon>Ascaridomorpha</taxon>
        <taxon>Ascaridoidea</taxon>
        <taxon>Anisakidae</taxon>
        <taxon>Anisakis</taxon>
        <taxon>Anisakis simplex complex</taxon>
    </lineage>
</organism>
<feature type="transmembrane region" description="Helical" evidence="1">
    <location>
        <begin position="90"/>
        <end position="110"/>
    </location>
</feature>
<reference evidence="2 3" key="2">
    <citation type="submission" date="2018-11" db="EMBL/GenBank/DDBJ databases">
        <authorList>
            <consortium name="Pathogen Informatics"/>
        </authorList>
    </citation>
    <scope>NUCLEOTIDE SEQUENCE [LARGE SCALE GENOMIC DNA]</scope>
</reference>
<keyword evidence="1" id="KW-1133">Transmembrane helix</keyword>
<sequence length="125" mass="14174">MFKAEQMFLLAVQERLAQQLLPQNDLQRVWQSLMLGLPGILPPQLALATGMPGTSQTLIHPLFQVLLFNSFIAYITLSFTANFLLVHCSAVVFVFNVHIHYFLCGLLFYITNVIPSYRNITNIGF</sequence>
<protein>
    <submittedName>
        <fullName evidence="2 4">Uncharacterized protein</fullName>
    </submittedName>
</protein>
<dbReference type="WBParaSite" id="ASIM_0000512601-mRNA-1">
    <property type="protein sequence ID" value="ASIM_0000512601-mRNA-1"/>
    <property type="gene ID" value="ASIM_0000512601"/>
</dbReference>
<dbReference type="OrthoDB" id="5872489at2759"/>
<dbReference type="AlphaFoldDB" id="A0A0M3JBZ7"/>
<gene>
    <name evidence="2" type="ORF">ASIM_LOCUS4931</name>
</gene>
<evidence type="ECO:0000313" key="2">
    <source>
        <dbReference type="EMBL" id="VDK24747.1"/>
    </source>
</evidence>
<accession>A0A0M3JBZ7</accession>
<dbReference type="EMBL" id="UYRR01009167">
    <property type="protein sequence ID" value="VDK24747.1"/>
    <property type="molecule type" value="Genomic_DNA"/>
</dbReference>
<keyword evidence="3" id="KW-1185">Reference proteome</keyword>
<name>A0A0M3JBZ7_ANISI</name>
<evidence type="ECO:0000256" key="1">
    <source>
        <dbReference type="SAM" id="Phobius"/>
    </source>
</evidence>
<keyword evidence="1" id="KW-0812">Transmembrane</keyword>
<dbReference type="Proteomes" id="UP000267096">
    <property type="component" value="Unassembled WGS sequence"/>
</dbReference>